<accession>A0ABS6G115</accession>
<evidence type="ECO:0000313" key="2">
    <source>
        <dbReference type="Proteomes" id="UP000779508"/>
    </source>
</evidence>
<organism evidence="1 2">
    <name type="scientific">Alkaliphilus flagellatus</name>
    <dbReference type="NCBI Taxonomy" id="2841507"/>
    <lineage>
        <taxon>Bacteria</taxon>
        <taxon>Bacillati</taxon>
        <taxon>Bacillota</taxon>
        <taxon>Clostridia</taxon>
        <taxon>Peptostreptococcales</taxon>
        <taxon>Natronincolaceae</taxon>
        <taxon>Alkaliphilus</taxon>
    </lineage>
</organism>
<comment type="caution">
    <text evidence="1">The sequence shown here is derived from an EMBL/GenBank/DDBJ whole genome shotgun (WGS) entry which is preliminary data.</text>
</comment>
<sequence length="322" mass="36280">MKAIWICANTKKLIEERTELMGSVHSVFNRTCNIITDDDLLIALISSQIPNTPRSISLNLPEDQNFHSFGLQKGIPFILNETAITVGIDHLKIDLSKAKIWDPNPILDFKGLGEDIVFQNIELLKKVLVDRGNFNGIAPIFLEISNYLQDSHEELEELQTNHYCSFIYSKIQKLIELLIEENIEGISIMAKQIIGFGPGLTPSTDDFLTGLMVSMLYARKYSGLDLSRVYKINRVIVDGTVYRTTKVSSEMLQFASKGKVADHIRKLMISLFSERDKKQLIRNICSVIETGETSGSDLIAGAYIGCILTLYNRKESKKLKCI</sequence>
<dbReference type="Pfam" id="PF11392">
    <property type="entry name" value="AllH"/>
    <property type="match status" value="1"/>
</dbReference>
<dbReference type="RefSeq" id="WP_216414818.1">
    <property type="nucleotide sequence ID" value="NZ_JAHLQK010000001.1"/>
</dbReference>
<dbReference type="InterPro" id="IPR021530">
    <property type="entry name" value="AllH-like"/>
</dbReference>
<reference evidence="1 2" key="1">
    <citation type="submission" date="2021-06" db="EMBL/GenBank/DDBJ databases">
        <authorList>
            <person name="Sun Q."/>
            <person name="Li D."/>
        </authorList>
    </citation>
    <scope>NUCLEOTIDE SEQUENCE [LARGE SCALE GENOMIC DNA]</scope>
    <source>
        <strain evidence="1 2">MSJ-5</strain>
    </source>
</reference>
<proteinExistence type="predicted"/>
<dbReference type="Proteomes" id="UP000779508">
    <property type="component" value="Unassembled WGS sequence"/>
</dbReference>
<name>A0ABS6G115_9FIRM</name>
<dbReference type="EMBL" id="JAHLQK010000001">
    <property type="protein sequence ID" value="MBU5675328.1"/>
    <property type="molecule type" value="Genomic_DNA"/>
</dbReference>
<protein>
    <submittedName>
        <fullName evidence="1">DUF2877 domain-containing protein</fullName>
    </submittedName>
</protein>
<evidence type="ECO:0000313" key="1">
    <source>
        <dbReference type="EMBL" id="MBU5675328.1"/>
    </source>
</evidence>
<gene>
    <name evidence="1" type="ORF">KQI88_02725</name>
</gene>
<keyword evidence="2" id="KW-1185">Reference proteome</keyword>